<dbReference type="PANTHER" id="PTHR30023:SF0">
    <property type="entry name" value="PENICILLIN-SENSITIVE CARBOXYPEPTIDASE A"/>
    <property type="match status" value="1"/>
</dbReference>
<dbReference type="GO" id="GO:0000270">
    <property type="term" value="P:peptidoglycan metabolic process"/>
    <property type="evidence" value="ECO:0007669"/>
    <property type="project" value="TreeGrafter"/>
</dbReference>
<dbReference type="SUPFAM" id="SSF56601">
    <property type="entry name" value="beta-lactamase/transpeptidase-like"/>
    <property type="match status" value="1"/>
</dbReference>
<dbReference type="PANTHER" id="PTHR30023">
    <property type="entry name" value="D-ALANYL-D-ALANINE CARBOXYPEPTIDASE"/>
    <property type="match status" value="1"/>
</dbReference>
<dbReference type="InterPro" id="IPR012338">
    <property type="entry name" value="Beta-lactam/transpept-like"/>
</dbReference>
<evidence type="ECO:0000256" key="2">
    <source>
        <dbReference type="ARBA" id="ARBA00022801"/>
    </source>
</evidence>
<protein>
    <submittedName>
        <fullName evidence="5">Unannotated protein</fullName>
    </submittedName>
</protein>
<dbReference type="Pfam" id="PF02113">
    <property type="entry name" value="Peptidase_S13"/>
    <property type="match status" value="2"/>
</dbReference>
<proteinExistence type="inferred from homology"/>
<reference evidence="5" key="1">
    <citation type="submission" date="2020-05" db="EMBL/GenBank/DDBJ databases">
        <authorList>
            <person name="Chiriac C."/>
            <person name="Salcher M."/>
            <person name="Ghai R."/>
            <person name="Kavagutti S V."/>
        </authorList>
    </citation>
    <scope>NUCLEOTIDE SEQUENCE</scope>
</reference>
<organism evidence="5">
    <name type="scientific">freshwater metagenome</name>
    <dbReference type="NCBI Taxonomy" id="449393"/>
    <lineage>
        <taxon>unclassified sequences</taxon>
        <taxon>metagenomes</taxon>
        <taxon>ecological metagenomes</taxon>
    </lineage>
</organism>
<evidence type="ECO:0000313" key="3">
    <source>
        <dbReference type="EMBL" id="CAB4665870.1"/>
    </source>
</evidence>
<evidence type="ECO:0000256" key="1">
    <source>
        <dbReference type="ARBA" id="ARBA00006096"/>
    </source>
</evidence>
<dbReference type="PRINTS" id="PR00922">
    <property type="entry name" value="DADACBPTASE3"/>
</dbReference>
<dbReference type="InterPro" id="IPR000667">
    <property type="entry name" value="Peptidase_S13"/>
</dbReference>
<dbReference type="GO" id="GO:0004185">
    <property type="term" value="F:serine-type carboxypeptidase activity"/>
    <property type="evidence" value="ECO:0007669"/>
    <property type="project" value="InterPro"/>
</dbReference>
<evidence type="ECO:0000313" key="7">
    <source>
        <dbReference type="EMBL" id="CAB5071217.1"/>
    </source>
</evidence>
<dbReference type="GO" id="GO:0006508">
    <property type="term" value="P:proteolysis"/>
    <property type="evidence" value="ECO:0007669"/>
    <property type="project" value="InterPro"/>
</dbReference>
<dbReference type="EMBL" id="CAFBQZ010000018">
    <property type="protein sequence ID" value="CAB5071217.1"/>
    <property type="molecule type" value="Genomic_DNA"/>
</dbReference>
<comment type="similarity">
    <text evidence="1">Belongs to the peptidase S13 family.</text>
</comment>
<evidence type="ECO:0000313" key="4">
    <source>
        <dbReference type="EMBL" id="CAB4698308.1"/>
    </source>
</evidence>
<gene>
    <name evidence="3" type="ORF">UFOPK2288_00760</name>
    <name evidence="4" type="ORF">UFOPK2589_00688</name>
    <name evidence="5" type="ORF">UFOPK2931_00559</name>
    <name evidence="6" type="ORF">UFOPK3287_00230</name>
    <name evidence="7" type="ORF">UFOPK4372_00400</name>
</gene>
<keyword evidence="2" id="KW-0378">Hydrolase</keyword>
<dbReference type="EMBL" id="CAEZZZ010000022">
    <property type="protein sequence ID" value="CAB4777871.1"/>
    <property type="molecule type" value="Genomic_DNA"/>
</dbReference>
<name>A0A6J6VZ23_9ZZZZ</name>
<dbReference type="EMBL" id="CAFBJH010000007">
    <property type="protein sequence ID" value="CAB4847986.1"/>
    <property type="molecule type" value="Genomic_DNA"/>
</dbReference>
<dbReference type="Gene3D" id="3.40.710.10">
    <property type="entry name" value="DD-peptidase/beta-lactamase superfamily"/>
    <property type="match status" value="2"/>
</dbReference>
<dbReference type="EMBL" id="CAEZWS010000033">
    <property type="protein sequence ID" value="CAB4665870.1"/>
    <property type="molecule type" value="Genomic_DNA"/>
</dbReference>
<accession>A0A6J6VZ23</accession>
<evidence type="ECO:0000313" key="5">
    <source>
        <dbReference type="EMBL" id="CAB4777871.1"/>
    </source>
</evidence>
<dbReference type="AlphaFoldDB" id="A0A6J6VZ23"/>
<sequence>MRRIALLVSLALLFGNQSASATSLSNSVIPRVFTSLALAPEMADPSIIVIDKSNGEVVYEYNSQSMRKPASVMKVLSASAALQYIDPQKRFTTTLSLGINPGSVVINGELDPWIAISRKDAIADHRAWIGFLAGKAISAIKEQSGKNVQKIAIKYSGLYAGDVIELRKYFRAKGVITGAIAVPAGEIGQITGEEIVTTRSPTLTKMVEFALTWSDNLLAERLARLASQSAGNPLNDVGVSTTFHTLLDSFGIEHSDLRVHDGSGLSKANRVTAKMIGDLLIKLRDDPKFSALYDGLPVGGVSGTLVDRFLKTAPEAVGLIRAKTGTLNGTVSLAGYIDSTDRQYVFVVIADQIPKNHAGTAKARATLDRTLGKIASPIIESAPVVPIEDTTTAMSAA</sequence>
<evidence type="ECO:0000313" key="6">
    <source>
        <dbReference type="EMBL" id="CAB4847986.1"/>
    </source>
</evidence>
<dbReference type="EMBL" id="CAEZXT010000034">
    <property type="protein sequence ID" value="CAB4698308.1"/>
    <property type="molecule type" value="Genomic_DNA"/>
</dbReference>